<organism evidence="1">
    <name type="scientific">Kwoniella dejecticola CBS 10117</name>
    <dbReference type="NCBI Taxonomy" id="1296121"/>
    <lineage>
        <taxon>Eukaryota</taxon>
        <taxon>Fungi</taxon>
        <taxon>Dikarya</taxon>
        <taxon>Basidiomycota</taxon>
        <taxon>Agaricomycotina</taxon>
        <taxon>Tremellomycetes</taxon>
        <taxon>Tremellales</taxon>
        <taxon>Cryptococcaceae</taxon>
        <taxon>Kwoniella</taxon>
    </lineage>
</organism>
<dbReference type="KEGG" id="kdj:28966855"/>
<evidence type="ECO:0000313" key="2">
    <source>
        <dbReference type="EMBL" id="WWC60562.1"/>
    </source>
</evidence>
<protein>
    <submittedName>
        <fullName evidence="1">Uncharacterized protein</fullName>
    </submittedName>
</protein>
<dbReference type="EMBL" id="KI894029">
    <property type="protein sequence ID" value="OBR87132.1"/>
    <property type="molecule type" value="Genomic_DNA"/>
</dbReference>
<gene>
    <name evidence="1" type="ORF">I303_03156</name>
    <name evidence="2" type="ORF">I303_103136</name>
</gene>
<dbReference type="RefSeq" id="XP_018264974.1">
    <property type="nucleotide sequence ID" value="XM_018406480.1"/>
</dbReference>
<dbReference type="VEuPathDB" id="FungiDB:I303_03156"/>
<dbReference type="AlphaFoldDB" id="A0A1A6AAN8"/>
<dbReference type="GeneID" id="28966855"/>
<dbReference type="Proteomes" id="UP000078595">
    <property type="component" value="Chromosome 3"/>
</dbReference>
<dbReference type="OrthoDB" id="10443589at2759"/>
<evidence type="ECO:0000313" key="3">
    <source>
        <dbReference type="Proteomes" id="UP000078595"/>
    </source>
</evidence>
<name>A0A1A6AAN8_9TREE</name>
<reference evidence="1" key="1">
    <citation type="submission" date="2013-07" db="EMBL/GenBank/DDBJ databases">
        <title>The Genome Sequence of Cryptococcus dejecticola CBS10117.</title>
        <authorList>
            <consortium name="The Broad Institute Genome Sequencing Platform"/>
            <person name="Cuomo C."/>
            <person name="Litvintseva A."/>
            <person name="Chen Y."/>
            <person name="Heitman J."/>
            <person name="Sun S."/>
            <person name="Springer D."/>
            <person name="Dromer F."/>
            <person name="Young S.K."/>
            <person name="Zeng Q."/>
            <person name="Gargeya S."/>
            <person name="Fitzgerald M."/>
            <person name="Abouelleil A."/>
            <person name="Alvarado L."/>
            <person name="Berlin A.M."/>
            <person name="Chapman S.B."/>
            <person name="Dewar J."/>
            <person name="Goldberg J."/>
            <person name="Griggs A."/>
            <person name="Gujja S."/>
            <person name="Hansen M."/>
            <person name="Howarth C."/>
            <person name="Imamovic A."/>
            <person name="Larimer J."/>
            <person name="McCowan C."/>
            <person name="Murphy C."/>
            <person name="Pearson M."/>
            <person name="Priest M."/>
            <person name="Roberts A."/>
            <person name="Saif S."/>
            <person name="Shea T."/>
            <person name="Sykes S."/>
            <person name="Wortman J."/>
            <person name="Nusbaum C."/>
            <person name="Birren B."/>
        </authorList>
    </citation>
    <scope>NUCLEOTIDE SEQUENCE [LARGE SCALE GENOMIC DNA]</scope>
    <source>
        <strain evidence="1">CBS 10117</strain>
    </source>
</reference>
<dbReference type="EMBL" id="CP144532">
    <property type="protein sequence ID" value="WWC60562.1"/>
    <property type="molecule type" value="Genomic_DNA"/>
</dbReference>
<proteinExistence type="predicted"/>
<sequence length="128" mass="13758">MSTTAQPDYAAIGQSIAKHILLLQKEGLVQDNKTDYSDIKGILDVLTKEKSSASEGGSGAAAQGEGPLLDNYRRVSDYFNLGDKPTMTYALQKAISGLPVLDNANSHMNLEKLVAEYLKELEKSGKGP</sequence>
<reference evidence="2" key="3">
    <citation type="submission" date="2024-02" db="EMBL/GenBank/DDBJ databases">
        <title>Comparative genomics of Cryptococcus and Kwoniella reveals pathogenesis evolution and contrasting modes of karyotype evolution via chromosome fusion or intercentromeric recombination.</title>
        <authorList>
            <person name="Coelho M.A."/>
            <person name="David-Palma M."/>
            <person name="Shea T."/>
            <person name="Bowers K."/>
            <person name="McGinley-Smith S."/>
            <person name="Mohammad A.W."/>
            <person name="Gnirke A."/>
            <person name="Yurkov A.M."/>
            <person name="Nowrousian M."/>
            <person name="Sun S."/>
            <person name="Cuomo C.A."/>
            <person name="Heitman J."/>
        </authorList>
    </citation>
    <scope>NUCLEOTIDE SEQUENCE</scope>
    <source>
        <strain evidence="2">CBS 10117</strain>
    </source>
</reference>
<accession>A0A1A6AAN8</accession>
<keyword evidence="3" id="KW-1185">Reference proteome</keyword>
<reference evidence="2" key="2">
    <citation type="submission" date="2013-07" db="EMBL/GenBank/DDBJ databases">
        <authorList>
            <consortium name="The Broad Institute Genome Sequencing Platform"/>
            <person name="Cuomo C."/>
            <person name="Litvintseva A."/>
            <person name="Chen Y."/>
            <person name="Heitman J."/>
            <person name="Sun S."/>
            <person name="Springer D."/>
            <person name="Dromer F."/>
            <person name="Young S.K."/>
            <person name="Zeng Q."/>
            <person name="Gargeya S."/>
            <person name="Fitzgerald M."/>
            <person name="Abouelleil A."/>
            <person name="Alvarado L."/>
            <person name="Berlin A.M."/>
            <person name="Chapman S.B."/>
            <person name="Dewar J."/>
            <person name="Goldberg J."/>
            <person name="Griggs A."/>
            <person name="Gujja S."/>
            <person name="Hansen M."/>
            <person name="Howarth C."/>
            <person name="Imamovic A."/>
            <person name="Larimer J."/>
            <person name="McCowan C."/>
            <person name="Murphy C."/>
            <person name="Pearson M."/>
            <person name="Priest M."/>
            <person name="Roberts A."/>
            <person name="Saif S."/>
            <person name="Shea T."/>
            <person name="Sykes S."/>
            <person name="Wortman J."/>
            <person name="Nusbaum C."/>
            <person name="Birren B."/>
        </authorList>
    </citation>
    <scope>NUCLEOTIDE SEQUENCE</scope>
    <source>
        <strain evidence="2">CBS 10117</strain>
    </source>
</reference>
<evidence type="ECO:0000313" key="1">
    <source>
        <dbReference type="EMBL" id="OBR87132.1"/>
    </source>
</evidence>